<dbReference type="EMBL" id="CP030150">
    <property type="protein sequence ID" value="AWX71937.1"/>
    <property type="molecule type" value="Genomic_DNA"/>
</dbReference>
<accession>A0ABC8D7T0</accession>
<dbReference type="RefSeq" id="WP_105322067.1">
    <property type="nucleotide sequence ID" value="NZ_CP026610.1"/>
</dbReference>
<evidence type="ECO:0000313" key="1">
    <source>
        <dbReference type="EMBL" id="AWX71937.1"/>
    </source>
</evidence>
<dbReference type="AlphaFoldDB" id="A0ABC8D7T0"/>
<sequence length="314" mass="37067">MINVDQIKEIKEFLDRGKSQDDIPCSYLTDAFNKVTRKESINFETFCPNYNYPDYNAVIGWDGQSYYYGYKEGFFQAAHMSIKPAKYYSDSLVYPIIFNYRHYLELVLKENILRFQIFFRLPITYKNTHNLIWLLDKLESILVPNNLGFLISPTQKKVIQDFHKIDSQNDAFRFVFNTEGSLSHTYDHKQISLWNLHFTMNEIYNDFTNIDYLFVPNAVFHDEYLTPQHQSFIVAISAYFTVSRNSKSINSFNKLKSILLNFEHRLSQSVNYKFVDSGIIQISANRYEATLCELGLTIIIYLNNDQNIEHIKIK</sequence>
<gene>
    <name evidence="1" type="ORF">BVDSYZ_07850</name>
</gene>
<dbReference type="Proteomes" id="UP000250069">
    <property type="component" value="Chromosome"/>
</dbReference>
<organism evidence="1 2">
    <name type="scientific">Bacillus velezensis</name>
    <dbReference type="NCBI Taxonomy" id="492670"/>
    <lineage>
        <taxon>Bacteria</taxon>
        <taxon>Bacillati</taxon>
        <taxon>Bacillota</taxon>
        <taxon>Bacilli</taxon>
        <taxon>Bacillales</taxon>
        <taxon>Bacillaceae</taxon>
        <taxon>Bacillus</taxon>
        <taxon>Bacillus amyloliquefaciens group</taxon>
    </lineage>
</organism>
<name>A0ABC8D7T0_BACVE</name>
<evidence type="ECO:0000313" key="2">
    <source>
        <dbReference type="Proteomes" id="UP000250069"/>
    </source>
</evidence>
<reference evidence="1 2" key="1">
    <citation type="submission" date="2018-06" db="EMBL/GenBank/DDBJ databases">
        <title>Complete Genome Sequence of Bacillus velezensis DSYZ, a Plant Growth-Promoting Rhizobacterium with Antifungal Activity.</title>
        <authorList>
            <person name="Du B."/>
            <person name="Ding Y."/>
            <person name="Liu K."/>
            <person name="Yao L."/>
            <person name="Wang C."/>
            <person name="Li H."/>
            <person name="Liu H."/>
        </authorList>
    </citation>
    <scope>NUCLEOTIDE SEQUENCE [LARGE SCALE GENOMIC DNA]</scope>
    <source>
        <strain evidence="1 2">DSYZ</strain>
    </source>
</reference>
<proteinExistence type="predicted"/>
<protein>
    <submittedName>
        <fullName evidence="1">Uncharacterized protein</fullName>
    </submittedName>
</protein>